<accession>A0A843VLJ5</accession>
<name>A0A843VLJ5_COLES</name>
<dbReference type="EMBL" id="NMUH01001856">
    <property type="protein sequence ID" value="MQL95936.1"/>
    <property type="molecule type" value="Genomic_DNA"/>
</dbReference>
<evidence type="ECO:0000313" key="2">
    <source>
        <dbReference type="Proteomes" id="UP000652761"/>
    </source>
</evidence>
<feature type="non-terminal residue" evidence="1">
    <location>
        <position position="1"/>
    </location>
</feature>
<keyword evidence="2" id="KW-1185">Reference proteome</keyword>
<gene>
    <name evidence="1" type="ORF">Taro_028607</name>
</gene>
<organism evidence="1 2">
    <name type="scientific">Colocasia esculenta</name>
    <name type="common">Wild taro</name>
    <name type="synonym">Arum esculentum</name>
    <dbReference type="NCBI Taxonomy" id="4460"/>
    <lineage>
        <taxon>Eukaryota</taxon>
        <taxon>Viridiplantae</taxon>
        <taxon>Streptophyta</taxon>
        <taxon>Embryophyta</taxon>
        <taxon>Tracheophyta</taxon>
        <taxon>Spermatophyta</taxon>
        <taxon>Magnoliopsida</taxon>
        <taxon>Liliopsida</taxon>
        <taxon>Araceae</taxon>
        <taxon>Aroideae</taxon>
        <taxon>Colocasieae</taxon>
        <taxon>Colocasia</taxon>
    </lineage>
</organism>
<evidence type="ECO:0000313" key="1">
    <source>
        <dbReference type="EMBL" id="MQL95936.1"/>
    </source>
</evidence>
<proteinExistence type="predicted"/>
<comment type="caution">
    <text evidence="1">The sequence shown here is derived from an EMBL/GenBank/DDBJ whole genome shotgun (WGS) entry which is preliminary data.</text>
</comment>
<dbReference type="AlphaFoldDB" id="A0A843VLJ5"/>
<dbReference type="Proteomes" id="UP000652761">
    <property type="component" value="Unassembled WGS sequence"/>
</dbReference>
<protein>
    <submittedName>
        <fullName evidence="1">Uncharacterized protein</fullName>
    </submittedName>
</protein>
<reference evidence="1" key="1">
    <citation type="submission" date="2017-07" db="EMBL/GenBank/DDBJ databases">
        <title>Taro Niue Genome Assembly and Annotation.</title>
        <authorList>
            <person name="Atibalentja N."/>
            <person name="Keating K."/>
            <person name="Fields C.J."/>
        </authorList>
    </citation>
    <scope>NUCLEOTIDE SEQUENCE</scope>
    <source>
        <strain evidence="1">Niue_2</strain>
        <tissue evidence="1">Leaf</tissue>
    </source>
</reference>
<sequence length="131" mass="15208">MPCYIQWKQKSLYNSAKLLPALGVALHGLLQRTWITISQSHILVPHVFTISHSYSSLFTHFTFTHIHTTQFTHDHIHISHFHILHFSAVTHSPNHHKKDTYTSHTHRRHLGNIVTTLRLRRPGEQVSTLTS</sequence>